<dbReference type="PROSITE" id="PS50815">
    <property type="entry name" value="HORMA"/>
    <property type="match status" value="1"/>
</dbReference>
<proteinExistence type="predicted"/>
<protein>
    <recommendedName>
        <fullName evidence="7">HORMA domain-containing protein</fullName>
    </recommendedName>
</protein>
<evidence type="ECO:0000256" key="3">
    <source>
        <dbReference type="ARBA" id="ARBA00022454"/>
    </source>
</evidence>
<dbReference type="PANTHER" id="PTHR48225:SF7">
    <property type="entry name" value="MEIOSIS-SPECIFIC PROTEIN HOP1"/>
    <property type="match status" value="1"/>
</dbReference>
<gene>
    <name evidence="8" type="ORF">L5515_001543</name>
</gene>
<evidence type="ECO:0000256" key="6">
    <source>
        <dbReference type="SAM" id="MobiDB-lite"/>
    </source>
</evidence>
<dbReference type="Pfam" id="PF02301">
    <property type="entry name" value="HORMA"/>
    <property type="match status" value="1"/>
</dbReference>
<comment type="subcellular location">
    <subcellularLocation>
        <location evidence="2">Chromosome</location>
    </subcellularLocation>
    <subcellularLocation>
        <location evidence="1">Nucleus</location>
    </subcellularLocation>
</comment>
<organism evidence="8 9">
    <name type="scientific">Caenorhabditis briggsae</name>
    <dbReference type="NCBI Taxonomy" id="6238"/>
    <lineage>
        <taxon>Eukaryota</taxon>
        <taxon>Metazoa</taxon>
        <taxon>Ecdysozoa</taxon>
        <taxon>Nematoda</taxon>
        <taxon>Chromadorea</taxon>
        <taxon>Rhabditida</taxon>
        <taxon>Rhabditina</taxon>
        <taxon>Rhabditomorpha</taxon>
        <taxon>Rhabditoidea</taxon>
        <taxon>Rhabditidae</taxon>
        <taxon>Peloderinae</taxon>
        <taxon>Caenorhabditis</taxon>
    </lineage>
</organism>
<dbReference type="SUPFAM" id="SSF56019">
    <property type="entry name" value="The spindle assembly checkpoint protein mad2"/>
    <property type="match status" value="1"/>
</dbReference>
<dbReference type="AlphaFoldDB" id="A0AAE9E1P4"/>
<dbReference type="PANTHER" id="PTHR48225">
    <property type="entry name" value="HORMA DOMAIN-CONTAINING PROTEIN 1"/>
    <property type="match status" value="1"/>
</dbReference>
<dbReference type="GO" id="GO:0005634">
    <property type="term" value="C:nucleus"/>
    <property type="evidence" value="ECO:0007669"/>
    <property type="project" value="UniProtKB-SubCell"/>
</dbReference>
<reference evidence="8 9" key="1">
    <citation type="submission" date="2022-04" db="EMBL/GenBank/DDBJ databases">
        <title>Chromosome-level reference genomes for two strains of Caenorhabditis briggsae: an improved platform for comparative genomics.</title>
        <authorList>
            <person name="Stevens L."/>
            <person name="Andersen E."/>
        </authorList>
    </citation>
    <scope>NUCLEOTIDE SEQUENCE [LARGE SCALE GENOMIC DNA]</scope>
    <source>
        <strain evidence="8">VX34</strain>
        <tissue evidence="8">Whole-organism</tissue>
    </source>
</reference>
<evidence type="ECO:0000313" key="8">
    <source>
        <dbReference type="EMBL" id="UMM13089.1"/>
    </source>
</evidence>
<dbReference type="InterPro" id="IPR051294">
    <property type="entry name" value="HORMA_MeioticProgression"/>
</dbReference>
<evidence type="ECO:0000313" key="9">
    <source>
        <dbReference type="Proteomes" id="UP000829354"/>
    </source>
</evidence>
<accession>A0AAE9E1P4</accession>
<dbReference type="InterPro" id="IPR003511">
    <property type="entry name" value="HORMA_dom"/>
</dbReference>
<name>A0AAE9E1P4_CAEBR</name>
<keyword evidence="4" id="KW-0539">Nucleus</keyword>
<dbReference type="Gene3D" id="3.30.900.10">
    <property type="entry name" value="HORMA domain"/>
    <property type="match status" value="1"/>
</dbReference>
<dbReference type="InterPro" id="IPR036570">
    <property type="entry name" value="HORMA_dom_sf"/>
</dbReference>
<feature type="domain" description="HORMA" evidence="7">
    <location>
        <begin position="98"/>
        <end position="304"/>
    </location>
</feature>
<keyword evidence="3" id="KW-0158">Chromosome</keyword>
<feature type="region of interest" description="Disordered" evidence="6">
    <location>
        <begin position="333"/>
        <end position="370"/>
    </location>
</feature>
<dbReference type="GO" id="GO:0005694">
    <property type="term" value="C:chromosome"/>
    <property type="evidence" value="ECO:0007669"/>
    <property type="project" value="UniProtKB-SubCell"/>
</dbReference>
<evidence type="ECO:0000256" key="4">
    <source>
        <dbReference type="ARBA" id="ARBA00023242"/>
    </source>
</evidence>
<evidence type="ECO:0000256" key="5">
    <source>
        <dbReference type="ARBA" id="ARBA00023254"/>
    </source>
</evidence>
<dbReference type="EMBL" id="CP092620">
    <property type="protein sequence ID" value="UMM13089.1"/>
    <property type="molecule type" value="Genomic_DNA"/>
</dbReference>
<keyword evidence="9" id="KW-1185">Reference proteome</keyword>
<evidence type="ECO:0000256" key="1">
    <source>
        <dbReference type="ARBA" id="ARBA00004123"/>
    </source>
</evidence>
<sequence length="370" mass="41962">MDAVQNTVIFLPNAAFKVDFQEKFPGKTLSKAAIKKHSQNECCSSLVLLEFWKTMTALERLTADISSMSPHPAIKRTSTVNSNSKWESTFPADIQTEKNSATFVHRFISITSAFILDKRGILGEKHFKTRTIEKLQIPVFEKENSVSVRLIKKIDALKQAVVNKYLREFAVVLYQKPDEEDVKEVFSFRLMYGEEDQISISVDTGINSDVFSQNLASATFSDLGTTKQYFVDAIRKLHRCIKHLETLPADTDASFRISFTEHAPKDYMPEGFDESDKFYEIAPEMTRDQFGILCGNHHKLQLLAASQFWKPGDFGNTTFNSLNQSIVDAPTLKTKQTKGVEKKSERVGRRFPYGQSATMNKGNRKTPEPD</sequence>
<dbReference type="GO" id="GO:0051321">
    <property type="term" value="P:meiotic cell cycle"/>
    <property type="evidence" value="ECO:0007669"/>
    <property type="project" value="UniProtKB-KW"/>
</dbReference>
<dbReference type="Proteomes" id="UP000829354">
    <property type="component" value="Chromosome I"/>
</dbReference>
<keyword evidence="5" id="KW-0469">Meiosis</keyword>
<feature type="compositionally biased region" description="Basic and acidic residues" evidence="6">
    <location>
        <begin position="338"/>
        <end position="348"/>
    </location>
</feature>
<evidence type="ECO:0000259" key="7">
    <source>
        <dbReference type="PROSITE" id="PS50815"/>
    </source>
</evidence>
<evidence type="ECO:0000256" key="2">
    <source>
        <dbReference type="ARBA" id="ARBA00004286"/>
    </source>
</evidence>